<gene>
    <name evidence="1" type="ORF">DERYTH_LOCUS13082</name>
</gene>
<proteinExistence type="predicted"/>
<dbReference type="EMBL" id="CAJVPY010008936">
    <property type="protein sequence ID" value="CAG8702614.1"/>
    <property type="molecule type" value="Genomic_DNA"/>
</dbReference>
<reference evidence="1" key="1">
    <citation type="submission" date="2021-06" db="EMBL/GenBank/DDBJ databases">
        <authorList>
            <person name="Kallberg Y."/>
            <person name="Tangrot J."/>
            <person name="Rosling A."/>
        </authorList>
    </citation>
    <scope>NUCLEOTIDE SEQUENCE</scope>
    <source>
        <strain evidence="1">MA453B</strain>
    </source>
</reference>
<dbReference type="AlphaFoldDB" id="A0A9N9HRV6"/>
<sequence>IHKDYYEDIPLLPWKHGTESCKYIFGVACQFRPNFTFLEILQIVPKISQYFRSIQLDHLLFRKEKTVHEDYSFNEYEEINLLDDDLEFLCYWPSDINIDDTINIGYKRAIHLVRHLEINSISSDVYYFNINKKISTSQLEDF</sequence>
<dbReference type="OrthoDB" id="2424441at2759"/>
<name>A0A9N9HRV6_9GLOM</name>
<keyword evidence="2" id="KW-1185">Reference proteome</keyword>
<organism evidence="1 2">
    <name type="scientific">Dentiscutata erythropus</name>
    <dbReference type="NCBI Taxonomy" id="1348616"/>
    <lineage>
        <taxon>Eukaryota</taxon>
        <taxon>Fungi</taxon>
        <taxon>Fungi incertae sedis</taxon>
        <taxon>Mucoromycota</taxon>
        <taxon>Glomeromycotina</taxon>
        <taxon>Glomeromycetes</taxon>
        <taxon>Diversisporales</taxon>
        <taxon>Gigasporaceae</taxon>
        <taxon>Dentiscutata</taxon>
    </lineage>
</organism>
<comment type="caution">
    <text evidence="1">The sequence shown here is derived from an EMBL/GenBank/DDBJ whole genome shotgun (WGS) entry which is preliminary data.</text>
</comment>
<evidence type="ECO:0000313" key="2">
    <source>
        <dbReference type="Proteomes" id="UP000789405"/>
    </source>
</evidence>
<accession>A0A9N9HRV6</accession>
<dbReference type="Proteomes" id="UP000789405">
    <property type="component" value="Unassembled WGS sequence"/>
</dbReference>
<protein>
    <submittedName>
        <fullName evidence="1">5995_t:CDS:1</fullName>
    </submittedName>
</protein>
<evidence type="ECO:0000313" key="1">
    <source>
        <dbReference type="EMBL" id="CAG8702614.1"/>
    </source>
</evidence>
<feature type="non-terminal residue" evidence="1">
    <location>
        <position position="1"/>
    </location>
</feature>